<evidence type="ECO:0000313" key="2">
    <source>
        <dbReference type="EMBL" id="KHJ95028.1"/>
    </source>
</evidence>
<dbReference type="OrthoDB" id="258392at2759"/>
<dbReference type="PANTHER" id="PTHR11567:SF34">
    <property type="entry name" value="INTESTINAL ACID PHOSPHATASE"/>
    <property type="match status" value="1"/>
</dbReference>
<gene>
    <name evidence="2" type="ORF">OESDEN_05027</name>
</gene>
<dbReference type="Pfam" id="PF00328">
    <property type="entry name" value="His_Phos_2"/>
    <property type="match status" value="1"/>
</dbReference>
<dbReference type="PANTHER" id="PTHR11567">
    <property type="entry name" value="ACID PHOSPHATASE-RELATED"/>
    <property type="match status" value="1"/>
</dbReference>
<dbReference type="InterPro" id="IPR029033">
    <property type="entry name" value="His_PPase_superfam"/>
</dbReference>
<dbReference type="InterPro" id="IPR000560">
    <property type="entry name" value="His_Pase_clade-2"/>
</dbReference>
<proteinExistence type="inferred from homology"/>
<keyword evidence="3" id="KW-1185">Reference proteome</keyword>
<evidence type="ECO:0000313" key="3">
    <source>
        <dbReference type="Proteomes" id="UP000053660"/>
    </source>
</evidence>
<dbReference type="Proteomes" id="UP000053660">
    <property type="component" value="Unassembled WGS sequence"/>
</dbReference>
<accession>A0A0B1TBU7</accession>
<evidence type="ECO:0000256" key="1">
    <source>
        <dbReference type="ARBA" id="ARBA00005375"/>
    </source>
</evidence>
<comment type="similarity">
    <text evidence="1">Belongs to the histidine acid phosphatase family.</text>
</comment>
<sequence length="153" mass="17580">MEITVQQLLCLTTFFVCLIPVGTVNKLVFVQAVWGDGHIAPRKRPYPKDPYNETAWPRGWDRLTDLGIQQLYELGTFFREEYNTFIKQSHVREEVAIYSSMSDSAAISAQVFTFGFYPAQGNFQYQNISSWQPIPIHEVGDLKCEVHRGDTKV</sequence>
<protein>
    <submittedName>
        <fullName evidence="2">Uncharacterized protein</fullName>
    </submittedName>
</protein>
<name>A0A0B1TBU7_OESDE</name>
<dbReference type="Gene3D" id="3.40.50.1240">
    <property type="entry name" value="Phosphoglycerate mutase-like"/>
    <property type="match status" value="1"/>
</dbReference>
<dbReference type="GO" id="GO:0016791">
    <property type="term" value="F:phosphatase activity"/>
    <property type="evidence" value="ECO:0007669"/>
    <property type="project" value="TreeGrafter"/>
</dbReference>
<dbReference type="SUPFAM" id="SSF53254">
    <property type="entry name" value="Phosphoglycerate mutase-like"/>
    <property type="match status" value="1"/>
</dbReference>
<dbReference type="EMBL" id="KN550107">
    <property type="protein sequence ID" value="KHJ95028.1"/>
    <property type="molecule type" value="Genomic_DNA"/>
</dbReference>
<dbReference type="InterPro" id="IPR050645">
    <property type="entry name" value="Histidine_acid_phosphatase"/>
</dbReference>
<organism evidence="2 3">
    <name type="scientific">Oesophagostomum dentatum</name>
    <name type="common">Nodular worm</name>
    <dbReference type="NCBI Taxonomy" id="61180"/>
    <lineage>
        <taxon>Eukaryota</taxon>
        <taxon>Metazoa</taxon>
        <taxon>Ecdysozoa</taxon>
        <taxon>Nematoda</taxon>
        <taxon>Chromadorea</taxon>
        <taxon>Rhabditida</taxon>
        <taxon>Rhabditina</taxon>
        <taxon>Rhabditomorpha</taxon>
        <taxon>Strongyloidea</taxon>
        <taxon>Strongylidae</taxon>
        <taxon>Oesophagostomum</taxon>
    </lineage>
</organism>
<dbReference type="AlphaFoldDB" id="A0A0B1TBU7"/>
<reference evidence="2 3" key="1">
    <citation type="submission" date="2014-03" db="EMBL/GenBank/DDBJ databases">
        <title>Draft genome of the hookworm Oesophagostomum dentatum.</title>
        <authorList>
            <person name="Mitreva M."/>
        </authorList>
    </citation>
    <scope>NUCLEOTIDE SEQUENCE [LARGE SCALE GENOMIC DNA]</scope>
    <source>
        <strain evidence="2 3">OD-Hann</strain>
    </source>
</reference>